<evidence type="ECO:0000259" key="8">
    <source>
        <dbReference type="Pfam" id="PF00892"/>
    </source>
</evidence>
<gene>
    <name evidence="9" type="ORF">Taro_007779</name>
</gene>
<feature type="transmembrane region" description="Helical" evidence="6">
    <location>
        <begin position="12"/>
        <end position="33"/>
    </location>
</feature>
<feature type="transmembrane region" description="Helical" evidence="6">
    <location>
        <begin position="136"/>
        <end position="155"/>
    </location>
</feature>
<feature type="transmembrane region" description="Helical" evidence="6">
    <location>
        <begin position="73"/>
        <end position="91"/>
    </location>
</feature>
<comment type="subcellular location">
    <subcellularLocation>
        <location evidence="1 6">Membrane</location>
        <topology evidence="1 6">Multi-pass membrane protein</topology>
    </subcellularLocation>
</comment>
<dbReference type="GO" id="GO:0022857">
    <property type="term" value="F:transmembrane transporter activity"/>
    <property type="evidence" value="ECO:0007669"/>
    <property type="project" value="InterPro"/>
</dbReference>
<feature type="transmembrane region" description="Helical" evidence="6">
    <location>
        <begin position="39"/>
        <end position="61"/>
    </location>
</feature>
<dbReference type="InterPro" id="IPR037185">
    <property type="entry name" value="EmrE-like"/>
</dbReference>
<protein>
    <recommendedName>
        <fullName evidence="6">WAT1-related protein</fullName>
    </recommendedName>
</protein>
<feature type="transmembrane region" description="Helical" evidence="6">
    <location>
        <begin position="103"/>
        <end position="124"/>
    </location>
</feature>
<keyword evidence="5 6" id="KW-0472">Membrane</keyword>
<feature type="transmembrane region" description="Helical" evidence="6">
    <location>
        <begin position="202"/>
        <end position="222"/>
    </location>
</feature>
<reference evidence="9" key="1">
    <citation type="submission" date="2017-07" db="EMBL/GenBank/DDBJ databases">
        <title>Taro Niue Genome Assembly and Annotation.</title>
        <authorList>
            <person name="Atibalentja N."/>
            <person name="Keating K."/>
            <person name="Fields C.J."/>
        </authorList>
    </citation>
    <scope>NUCLEOTIDE SEQUENCE</scope>
    <source>
        <strain evidence="9">Niue_2</strain>
        <tissue evidence="9">Leaf</tissue>
    </source>
</reference>
<evidence type="ECO:0000256" key="2">
    <source>
        <dbReference type="ARBA" id="ARBA00007635"/>
    </source>
</evidence>
<feature type="transmembrane region" description="Helical" evidence="6">
    <location>
        <begin position="167"/>
        <end position="190"/>
    </location>
</feature>
<dbReference type="PANTHER" id="PTHR31218">
    <property type="entry name" value="WAT1-RELATED PROTEIN"/>
    <property type="match status" value="1"/>
</dbReference>
<feature type="transmembrane region" description="Helical" evidence="6">
    <location>
        <begin position="296"/>
        <end position="315"/>
    </location>
</feature>
<dbReference type="EMBL" id="NMUH01000250">
    <property type="protein sequence ID" value="MQL75416.1"/>
    <property type="molecule type" value="Genomic_DNA"/>
</dbReference>
<dbReference type="SUPFAM" id="SSF103481">
    <property type="entry name" value="Multidrug resistance efflux transporter EmrE"/>
    <property type="match status" value="1"/>
</dbReference>
<evidence type="ECO:0000256" key="5">
    <source>
        <dbReference type="ARBA" id="ARBA00023136"/>
    </source>
</evidence>
<feature type="chain" id="PRO_5032788162" description="WAT1-related protein" evidence="7">
    <location>
        <begin position="23"/>
        <end position="342"/>
    </location>
</feature>
<feature type="signal peptide" evidence="7">
    <location>
        <begin position="1"/>
        <end position="22"/>
    </location>
</feature>
<comment type="caution">
    <text evidence="9">The sequence shown here is derived from an EMBL/GenBank/DDBJ whole genome shotgun (WGS) entry which is preliminary data.</text>
</comment>
<dbReference type="InterPro" id="IPR030184">
    <property type="entry name" value="WAT1-related"/>
</dbReference>
<sequence length="342" mass="36630">MAMGAGACKASLLMVLFELGLAVFIVLQSSLLASGDTSATVLVVYVHIVSSAVLSSLAFFLERERRPRITVRIACWAFFLGFLQFTLSQLLETWSLRYVTASFQSSLLNTESAVVFVLAVAAGRERFGFCGARGQAKLWGTLLSAAGAIAVVLSTKNDEAAAAPGGVSAWFVGFLLVALAVLASALFKLLVERVAARFSADLTLSAMMAVSGTLQLAAVAAVTERNPSAWRIRWNGSHLLLVVILYGGIVVSGIFYYATNWCIHTKGPLFVAAFTPLLIVFTFLLEMLFLGAHAHAWSVMGAVLVVGGLYLLLWAKAEDYKAEADAAPVERSNREPLLLDKA</sequence>
<keyword evidence="10" id="KW-1185">Reference proteome</keyword>
<evidence type="ECO:0000256" key="3">
    <source>
        <dbReference type="ARBA" id="ARBA00022692"/>
    </source>
</evidence>
<dbReference type="GO" id="GO:0016020">
    <property type="term" value="C:membrane"/>
    <property type="evidence" value="ECO:0007669"/>
    <property type="project" value="UniProtKB-SubCell"/>
</dbReference>
<dbReference type="InterPro" id="IPR000620">
    <property type="entry name" value="EamA_dom"/>
</dbReference>
<evidence type="ECO:0000256" key="6">
    <source>
        <dbReference type="RuleBase" id="RU363077"/>
    </source>
</evidence>
<name>A0A843TZ78_COLES</name>
<feature type="transmembrane region" description="Helical" evidence="6">
    <location>
        <begin position="269"/>
        <end position="290"/>
    </location>
</feature>
<accession>A0A843TZ78</accession>
<dbReference type="AlphaFoldDB" id="A0A843TZ78"/>
<evidence type="ECO:0000256" key="4">
    <source>
        <dbReference type="ARBA" id="ARBA00022989"/>
    </source>
</evidence>
<keyword evidence="3 6" id="KW-0812">Transmembrane</keyword>
<dbReference type="Proteomes" id="UP000652761">
    <property type="component" value="Unassembled WGS sequence"/>
</dbReference>
<dbReference type="Pfam" id="PF00892">
    <property type="entry name" value="EamA"/>
    <property type="match status" value="1"/>
</dbReference>
<evidence type="ECO:0000313" key="9">
    <source>
        <dbReference type="EMBL" id="MQL75416.1"/>
    </source>
</evidence>
<proteinExistence type="inferred from homology"/>
<keyword evidence="4 6" id="KW-1133">Transmembrane helix</keyword>
<feature type="transmembrane region" description="Helical" evidence="6">
    <location>
        <begin position="234"/>
        <end position="257"/>
    </location>
</feature>
<evidence type="ECO:0000256" key="1">
    <source>
        <dbReference type="ARBA" id="ARBA00004141"/>
    </source>
</evidence>
<dbReference type="OrthoDB" id="770296at2759"/>
<keyword evidence="7" id="KW-0732">Signal</keyword>
<organism evidence="9 10">
    <name type="scientific">Colocasia esculenta</name>
    <name type="common">Wild taro</name>
    <name type="synonym">Arum esculentum</name>
    <dbReference type="NCBI Taxonomy" id="4460"/>
    <lineage>
        <taxon>Eukaryota</taxon>
        <taxon>Viridiplantae</taxon>
        <taxon>Streptophyta</taxon>
        <taxon>Embryophyta</taxon>
        <taxon>Tracheophyta</taxon>
        <taxon>Spermatophyta</taxon>
        <taxon>Magnoliopsida</taxon>
        <taxon>Liliopsida</taxon>
        <taxon>Araceae</taxon>
        <taxon>Aroideae</taxon>
        <taxon>Colocasieae</taxon>
        <taxon>Colocasia</taxon>
    </lineage>
</organism>
<evidence type="ECO:0000313" key="10">
    <source>
        <dbReference type="Proteomes" id="UP000652761"/>
    </source>
</evidence>
<comment type="similarity">
    <text evidence="2 6">Belongs to the drug/metabolite transporter (DMT) superfamily. Plant drug/metabolite exporter (P-DME) (TC 2.A.7.4) family.</text>
</comment>
<feature type="domain" description="EamA" evidence="8">
    <location>
        <begin position="173"/>
        <end position="313"/>
    </location>
</feature>
<evidence type="ECO:0000256" key="7">
    <source>
        <dbReference type="SAM" id="SignalP"/>
    </source>
</evidence>